<dbReference type="SMART" id="SM00710">
    <property type="entry name" value="PbH1"/>
    <property type="match status" value="7"/>
</dbReference>
<dbReference type="Gene3D" id="2.160.20.10">
    <property type="entry name" value="Single-stranded right-handed beta-helix, Pectin lyase-like"/>
    <property type="match status" value="1"/>
</dbReference>
<evidence type="ECO:0000259" key="1">
    <source>
        <dbReference type="Pfam" id="PF13229"/>
    </source>
</evidence>
<protein>
    <recommendedName>
        <fullName evidence="1">Right handed beta helix domain-containing protein</fullName>
    </recommendedName>
</protein>
<proteinExistence type="predicted"/>
<evidence type="ECO:0000313" key="2">
    <source>
        <dbReference type="EMBL" id="KKM18686.1"/>
    </source>
</evidence>
<name>A0A0F9HTH8_9ZZZZ</name>
<feature type="domain" description="Right handed beta helix" evidence="1">
    <location>
        <begin position="131"/>
        <end position="292"/>
    </location>
</feature>
<dbReference type="InterPro" id="IPR006626">
    <property type="entry name" value="PbH1"/>
</dbReference>
<dbReference type="SUPFAM" id="SSF51126">
    <property type="entry name" value="Pectin lyase-like"/>
    <property type="match status" value="1"/>
</dbReference>
<organism evidence="2">
    <name type="scientific">marine sediment metagenome</name>
    <dbReference type="NCBI Taxonomy" id="412755"/>
    <lineage>
        <taxon>unclassified sequences</taxon>
        <taxon>metagenomes</taxon>
        <taxon>ecological metagenomes</taxon>
    </lineage>
</organism>
<dbReference type="Pfam" id="PF13229">
    <property type="entry name" value="Beta_helix"/>
    <property type="match status" value="1"/>
</dbReference>
<comment type="caution">
    <text evidence="2">The sequence shown here is derived from an EMBL/GenBank/DDBJ whole genome shotgun (WGS) entry which is preliminary data.</text>
</comment>
<gene>
    <name evidence="2" type="ORF">LCGC14_1663180</name>
</gene>
<accession>A0A0F9HTH8</accession>
<dbReference type="InterPro" id="IPR012334">
    <property type="entry name" value="Pectin_lyas_fold"/>
</dbReference>
<dbReference type="InterPro" id="IPR011050">
    <property type="entry name" value="Pectin_lyase_fold/virulence"/>
</dbReference>
<dbReference type="InterPro" id="IPR039448">
    <property type="entry name" value="Beta_helix"/>
</dbReference>
<dbReference type="AlphaFoldDB" id="A0A0F9HTH8"/>
<reference evidence="2" key="1">
    <citation type="journal article" date="2015" name="Nature">
        <title>Complex archaea that bridge the gap between prokaryotes and eukaryotes.</title>
        <authorList>
            <person name="Spang A."/>
            <person name="Saw J.H."/>
            <person name="Jorgensen S.L."/>
            <person name="Zaremba-Niedzwiedzka K."/>
            <person name="Martijn J."/>
            <person name="Lind A.E."/>
            <person name="van Eijk R."/>
            <person name="Schleper C."/>
            <person name="Guy L."/>
            <person name="Ettema T.J."/>
        </authorList>
    </citation>
    <scope>NUCLEOTIDE SEQUENCE</scope>
</reference>
<sequence length="614" mass="64849">MPGGVRPPCFRVRVMADWYVDGALGTDDLDHGADLGVDAFRSLYYAAVESGLPDDGDTIRVAPGTYDENVIINKSLTLISDTGDYRTTGTILTGSGRIFTLGDGVDNITIQGFRFENVSHPGGQMSVIHAVYDGNNIAVRSNSFTNIGEAAMFVSGPSRSGWLITDNKIDGVTGTNESGLWLHGLSDSEISNNEISNTAYAGMILDALHNVEVKGNTITNTPRKGIQVANSPDSNVVIERNYITNTNTSHDEDEGAITIYPNVTNIRVAGNILTGNYQGFTVRDKAGVVVPDVHVNLNNIYGNDGFGVGNFAQGGGLLDATFNWWGDATGPSGEGAGAGDPVTDHVLYRPLTAPVEEGKAKVEVVTGASPSFPNPDAGITLEGSDLEYSEAGVLGSTRLSSTPATATAFQNGTRLNPLRFIDVFASGFSGGKVKVTLTFTEADLIVGDQGIDPTSLRVCLWYGDAWHHGENGGVNIRLRTVWATFNVTDLYGTPGGLGGAFTTKVIQASATALEVGADRADAVVIPTSMTIDNDQGSADRIIKIQDVFTPSVSNLVASPTVDTTVDRFRITVVQGDIISLSKADLKGVKCLGALKVIADADDIGCFITVGYRYE</sequence>
<dbReference type="EMBL" id="LAZR01014168">
    <property type="protein sequence ID" value="KKM18686.1"/>
    <property type="molecule type" value="Genomic_DNA"/>
</dbReference>